<dbReference type="EMBL" id="LAZR01002573">
    <property type="protein sequence ID" value="KKN28322.1"/>
    <property type="molecule type" value="Genomic_DNA"/>
</dbReference>
<organism evidence="1">
    <name type="scientific">marine sediment metagenome</name>
    <dbReference type="NCBI Taxonomy" id="412755"/>
    <lineage>
        <taxon>unclassified sequences</taxon>
        <taxon>metagenomes</taxon>
        <taxon>ecological metagenomes</taxon>
    </lineage>
</organism>
<sequence length="65" mass="7251">MSVGLLDITCVNCGNDHKMEVSDCYCDEDQGAGYTYSDEHGDCDNCEKILSECPICKKSMVYKEN</sequence>
<evidence type="ECO:0000313" key="1">
    <source>
        <dbReference type="EMBL" id="KKN28322.1"/>
    </source>
</evidence>
<proteinExistence type="predicted"/>
<name>A0A0F9PUB6_9ZZZZ</name>
<reference evidence="1" key="1">
    <citation type="journal article" date="2015" name="Nature">
        <title>Complex archaea that bridge the gap between prokaryotes and eukaryotes.</title>
        <authorList>
            <person name="Spang A."/>
            <person name="Saw J.H."/>
            <person name="Jorgensen S.L."/>
            <person name="Zaremba-Niedzwiedzka K."/>
            <person name="Martijn J."/>
            <person name="Lind A.E."/>
            <person name="van Eijk R."/>
            <person name="Schleper C."/>
            <person name="Guy L."/>
            <person name="Ettema T.J."/>
        </authorList>
    </citation>
    <scope>NUCLEOTIDE SEQUENCE</scope>
</reference>
<accession>A0A0F9PUB6</accession>
<comment type="caution">
    <text evidence="1">The sequence shown here is derived from an EMBL/GenBank/DDBJ whole genome shotgun (WGS) entry which is preliminary data.</text>
</comment>
<protein>
    <submittedName>
        <fullName evidence="1">Uncharacterized protein</fullName>
    </submittedName>
</protein>
<gene>
    <name evidence="1" type="ORF">LCGC14_0855670</name>
</gene>
<dbReference type="AlphaFoldDB" id="A0A0F9PUB6"/>